<reference evidence="12 13" key="1">
    <citation type="submission" date="2017-03" db="EMBL/GenBank/DDBJ databases">
        <title>Genome sequence of Clostridium hungatei DSM 14427.</title>
        <authorList>
            <person name="Poehlein A."/>
            <person name="Daniel R."/>
        </authorList>
    </citation>
    <scope>NUCLEOTIDE SEQUENCE [LARGE SCALE GENOMIC DNA]</scope>
    <source>
        <strain evidence="12 13">DSM 14427</strain>
    </source>
</reference>
<protein>
    <submittedName>
        <fullName evidence="12">Putative multidrug resistance ABC transporter ATP-binding/permease protein YheI</fullName>
        <ecNumber evidence="12">3.6.3.-</ecNumber>
    </submittedName>
</protein>
<feature type="transmembrane region" description="Helical" evidence="9">
    <location>
        <begin position="279"/>
        <end position="297"/>
    </location>
</feature>
<dbReference type="EC" id="3.6.3.-" evidence="12"/>
<dbReference type="InterPro" id="IPR011527">
    <property type="entry name" value="ABC1_TM_dom"/>
</dbReference>
<dbReference type="Pfam" id="PF00664">
    <property type="entry name" value="ABC_membrane"/>
    <property type="match status" value="1"/>
</dbReference>
<keyword evidence="3" id="KW-1003">Cell membrane</keyword>
<dbReference type="SUPFAM" id="SSF52540">
    <property type="entry name" value="P-loop containing nucleoside triphosphate hydrolases"/>
    <property type="match status" value="1"/>
</dbReference>
<evidence type="ECO:0000256" key="8">
    <source>
        <dbReference type="ARBA" id="ARBA00023136"/>
    </source>
</evidence>
<evidence type="ECO:0000256" key="7">
    <source>
        <dbReference type="ARBA" id="ARBA00022989"/>
    </source>
</evidence>
<dbReference type="GO" id="GO:0005886">
    <property type="term" value="C:plasma membrane"/>
    <property type="evidence" value="ECO:0007669"/>
    <property type="project" value="UniProtKB-SubCell"/>
</dbReference>
<evidence type="ECO:0000256" key="1">
    <source>
        <dbReference type="ARBA" id="ARBA00004651"/>
    </source>
</evidence>
<dbReference type="PROSITE" id="PS00211">
    <property type="entry name" value="ABC_TRANSPORTER_1"/>
    <property type="match status" value="1"/>
</dbReference>
<evidence type="ECO:0000256" key="2">
    <source>
        <dbReference type="ARBA" id="ARBA00022448"/>
    </source>
</evidence>
<comment type="subcellular location">
    <subcellularLocation>
        <location evidence="1">Cell membrane</location>
        <topology evidence="1">Multi-pass membrane protein</topology>
    </subcellularLocation>
</comment>
<dbReference type="OrthoDB" id="9771903at2"/>
<evidence type="ECO:0000256" key="6">
    <source>
        <dbReference type="ARBA" id="ARBA00022840"/>
    </source>
</evidence>
<feature type="transmembrane region" description="Helical" evidence="9">
    <location>
        <begin position="129"/>
        <end position="151"/>
    </location>
</feature>
<organism evidence="12 13">
    <name type="scientific">Ruminiclostridium hungatei</name>
    <name type="common">Clostridium hungatei</name>
    <dbReference type="NCBI Taxonomy" id="48256"/>
    <lineage>
        <taxon>Bacteria</taxon>
        <taxon>Bacillati</taxon>
        <taxon>Bacillota</taxon>
        <taxon>Clostridia</taxon>
        <taxon>Eubacteriales</taxon>
        <taxon>Oscillospiraceae</taxon>
        <taxon>Ruminiclostridium</taxon>
    </lineage>
</organism>
<dbReference type="InterPro" id="IPR036640">
    <property type="entry name" value="ABC1_TM_sf"/>
</dbReference>
<feature type="domain" description="ABC transporter" evidence="10">
    <location>
        <begin position="335"/>
        <end position="570"/>
    </location>
</feature>
<dbReference type="GO" id="GO:0005524">
    <property type="term" value="F:ATP binding"/>
    <property type="evidence" value="ECO:0007669"/>
    <property type="project" value="UniProtKB-KW"/>
</dbReference>
<dbReference type="InterPro" id="IPR027417">
    <property type="entry name" value="P-loop_NTPase"/>
</dbReference>
<evidence type="ECO:0000313" key="13">
    <source>
        <dbReference type="Proteomes" id="UP000191554"/>
    </source>
</evidence>
<comment type="caution">
    <text evidence="12">The sequence shown here is derived from an EMBL/GenBank/DDBJ whole genome shotgun (WGS) entry which is preliminary data.</text>
</comment>
<feature type="transmembrane region" description="Helical" evidence="9">
    <location>
        <begin position="246"/>
        <end position="267"/>
    </location>
</feature>
<dbReference type="STRING" id="48256.CLHUN_12170"/>
<dbReference type="PANTHER" id="PTHR43394:SF1">
    <property type="entry name" value="ATP-BINDING CASSETTE SUB-FAMILY B MEMBER 10, MITOCHONDRIAL"/>
    <property type="match status" value="1"/>
</dbReference>
<evidence type="ECO:0000259" key="11">
    <source>
        <dbReference type="PROSITE" id="PS50929"/>
    </source>
</evidence>
<keyword evidence="8 9" id="KW-0472">Membrane</keyword>
<gene>
    <name evidence="12" type="primary">yheI_3</name>
    <name evidence="12" type="ORF">CLHUN_12170</name>
</gene>
<dbReference type="Pfam" id="PF00005">
    <property type="entry name" value="ABC_tran"/>
    <property type="match status" value="1"/>
</dbReference>
<dbReference type="GO" id="GO:0015421">
    <property type="term" value="F:ABC-type oligopeptide transporter activity"/>
    <property type="evidence" value="ECO:0007669"/>
    <property type="project" value="TreeGrafter"/>
</dbReference>
<feature type="transmembrane region" description="Helical" evidence="9">
    <location>
        <begin position="54"/>
        <end position="76"/>
    </location>
</feature>
<dbReference type="AlphaFoldDB" id="A0A1V4SNE1"/>
<dbReference type="SMART" id="SM00382">
    <property type="entry name" value="AAA"/>
    <property type="match status" value="1"/>
</dbReference>
<evidence type="ECO:0000259" key="10">
    <source>
        <dbReference type="PROSITE" id="PS50893"/>
    </source>
</evidence>
<dbReference type="InterPro" id="IPR003593">
    <property type="entry name" value="AAA+_ATPase"/>
</dbReference>
<keyword evidence="4 9" id="KW-0812">Transmembrane</keyword>
<dbReference type="SUPFAM" id="SSF90123">
    <property type="entry name" value="ABC transporter transmembrane region"/>
    <property type="match status" value="1"/>
</dbReference>
<sequence length="576" mass="64545">MKYRILKDFIIKNKAIYLIGFFFILLASFVQTLFPKVLGNIIDILGKENFSKTAVYTRIGYLLLIAAATFIFTFIWRNLIIGAARKLECTLRETLYSHLQILSQDFFSKRKTGDLIAYGINDVLAIRMAFGPATAMSVNGIVICASSIYLMLTSINFKLTLMTLAPIPIVIFCMLFIGRQIQFRFHRVQELFGEISDRVQENINGIRVIKAYVQEEPEIKKFNTLCDNMMDANIDMVKTSSKLTPIIEACFSVSFVLNLILGGRMVLNGTISLGDFIAFNTYVTMIMAPIVSIGRIVNNIQRGLVSLQRLQEILNTPPDIVDQENAIKERIDGNIEFKNLTFYYPGMKKPALEGINLKIENGKTIGIVGKTGSGKTTLANLLLKLYNTGSGQLFLDNQDINDYSIDAVRNSFSFVPQDTFLFSTSIKENIASFKNIYTDDEIEEATKFSSIYESITGFTDGFDTILGERGVNLSGGQKQRISIARAIIRNPSVLILDDSLSAVDTITEKNILDSFKQQRRGKTTLIISHRVSAVSGSDEIIVLHGGKIKESGTHEELINKEGLYYEIYTEQSKAEE</sequence>
<evidence type="ECO:0000313" key="12">
    <source>
        <dbReference type="EMBL" id="OPX44985.1"/>
    </source>
</evidence>
<dbReference type="PROSITE" id="PS50893">
    <property type="entry name" value="ABC_TRANSPORTER_2"/>
    <property type="match status" value="1"/>
</dbReference>
<dbReference type="FunFam" id="3.40.50.300:FF:000221">
    <property type="entry name" value="Multidrug ABC transporter ATP-binding protein"/>
    <property type="match status" value="1"/>
</dbReference>
<evidence type="ECO:0000256" key="3">
    <source>
        <dbReference type="ARBA" id="ARBA00022475"/>
    </source>
</evidence>
<proteinExistence type="predicted"/>
<feature type="transmembrane region" description="Helical" evidence="9">
    <location>
        <begin position="157"/>
        <end position="177"/>
    </location>
</feature>
<feature type="transmembrane region" description="Helical" evidence="9">
    <location>
        <begin position="15"/>
        <end position="34"/>
    </location>
</feature>
<dbReference type="Gene3D" id="1.20.1560.10">
    <property type="entry name" value="ABC transporter type 1, transmembrane domain"/>
    <property type="match status" value="1"/>
</dbReference>
<dbReference type="PROSITE" id="PS50929">
    <property type="entry name" value="ABC_TM1F"/>
    <property type="match status" value="1"/>
</dbReference>
<dbReference type="GO" id="GO:0016887">
    <property type="term" value="F:ATP hydrolysis activity"/>
    <property type="evidence" value="ECO:0007669"/>
    <property type="project" value="InterPro"/>
</dbReference>
<dbReference type="RefSeq" id="WP_080063669.1">
    <property type="nucleotide sequence ID" value="NZ_MZGX01000006.1"/>
</dbReference>
<accession>A0A1V4SNE1</accession>
<keyword evidence="6 12" id="KW-0067">ATP-binding</keyword>
<dbReference type="EMBL" id="MZGX01000006">
    <property type="protein sequence ID" value="OPX44985.1"/>
    <property type="molecule type" value="Genomic_DNA"/>
</dbReference>
<dbReference type="InterPro" id="IPR017871">
    <property type="entry name" value="ABC_transporter-like_CS"/>
</dbReference>
<dbReference type="InterPro" id="IPR003439">
    <property type="entry name" value="ABC_transporter-like_ATP-bd"/>
</dbReference>
<keyword evidence="12" id="KW-0378">Hydrolase</keyword>
<dbReference type="PANTHER" id="PTHR43394">
    <property type="entry name" value="ATP-DEPENDENT PERMEASE MDL1, MITOCHONDRIAL"/>
    <property type="match status" value="1"/>
</dbReference>
<keyword evidence="7 9" id="KW-1133">Transmembrane helix</keyword>
<feature type="domain" description="ABC transmembrane type-1" evidence="11">
    <location>
        <begin position="18"/>
        <end position="302"/>
    </location>
</feature>
<dbReference type="Gene3D" id="3.40.50.300">
    <property type="entry name" value="P-loop containing nucleotide triphosphate hydrolases"/>
    <property type="match status" value="1"/>
</dbReference>
<evidence type="ECO:0000256" key="4">
    <source>
        <dbReference type="ARBA" id="ARBA00022692"/>
    </source>
</evidence>
<evidence type="ECO:0000256" key="5">
    <source>
        <dbReference type="ARBA" id="ARBA00022741"/>
    </source>
</evidence>
<keyword evidence="13" id="KW-1185">Reference proteome</keyword>
<evidence type="ECO:0000256" key="9">
    <source>
        <dbReference type="SAM" id="Phobius"/>
    </source>
</evidence>
<keyword evidence="5" id="KW-0547">Nucleotide-binding</keyword>
<keyword evidence="2" id="KW-0813">Transport</keyword>
<name>A0A1V4SNE1_RUMHU</name>
<dbReference type="CDD" id="cd18541">
    <property type="entry name" value="ABC_6TM_TmrB_like"/>
    <property type="match status" value="1"/>
</dbReference>
<dbReference type="Proteomes" id="UP000191554">
    <property type="component" value="Unassembled WGS sequence"/>
</dbReference>
<dbReference type="InterPro" id="IPR039421">
    <property type="entry name" value="Type_1_exporter"/>
</dbReference>